<accession>A0A4R3JSJ3</accession>
<dbReference type="InterPro" id="IPR025164">
    <property type="entry name" value="Toastrack_DUF4097"/>
</dbReference>
<dbReference type="Proteomes" id="UP000294613">
    <property type="component" value="Unassembled WGS sequence"/>
</dbReference>
<dbReference type="AlphaFoldDB" id="A0A4R3JSJ3"/>
<organism evidence="4 5">
    <name type="scientific">Faecalimonas umbilicata</name>
    <dbReference type="NCBI Taxonomy" id="1912855"/>
    <lineage>
        <taxon>Bacteria</taxon>
        <taxon>Bacillati</taxon>
        <taxon>Bacillota</taxon>
        <taxon>Clostridia</taxon>
        <taxon>Lachnospirales</taxon>
        <taxon>Lachnospiraceae</taxon>
        <taxon>Faecalimonas</taxon>
    </lineage>
</organism>
<evidence type="ECO:0000313" key="6">
    <source>
        <dbReference type="Proteomes" id="UP000702954"/>
    </source>
</evidence>
<keyword evidence="1" id="KW-1133">Transmembrane helix</keyword>
<reference evidence="3 6" key="1">
    <citation type="journal article" date="2018" name="Int. J. Syst. Evol. Microbiol.">
        <title>Draft Genome Sequence of Faecalimonas umbilicata JCM 30896T, an Acetate-Producing Bacterium Isolated from Human Feces.</title>
        <authorList>
            <person name="Sakamoto M."/>
            <person name="Ikeyama N."/>
            <person name="Yuki M."/>
            <person name="Ohkuma M."/>
        </authorList>
    </citation>
    <scope>NUCLEOTIDE SEQUENCE [LARGE SCALE GENOMIC DNA]</scope>
    <source>
        <strain evidence="3 6">EGH7</strain>
    </source>
</reference>
<dbReference type="RefSeq" id="WP_116441192.1">
    <property type="nucleotide sequence ID" value="NZ_BHEO01000002.1"/>
</dbReference>
<dbReference type="EMBL" id="SLZV01000001">
    <property type="protein sequence ID" value="TCS70203.1"/>
    <property type="molecule type" value="Genomic_DNA"/>
</dbReference>
<keyword evidence="1" id="KW-0472">Membrane</keyword>
<reference evidence="4 5" key="2">
    <citation type="submission" date="2019-03" db="EMBL/GenBank/DDBJ databases">
        <title>Genomic Encyclopedia of Type Strains, Phase IV (KMG-IV): sequencing the most valuable type-strain genomes for metagenomic binning, comparative biology and taxonomic classification.</title>
        <authorList>
            <person name="Goeker M."/>
        </authorList>
    </citation>
    <scope>NUCLEOTIDE SEQUENCE [LARGE SCALE GENOMIC DNA]</scope>
    <source>
        <strain evidence="4 5">DSM 103426</strain>
    </source>
</reference>
<comment type="caution">
    <text evidence="4">The sequence shown here is derived from an EMBL/GenBank/DDBJ whole genome shotgun (WGS) entry which is preliminary data.</text>
</comment>
<gene>
    <name evidence="4" type="ORF">EDD74_10151</name>
    <name evidence="3" type="ORF">FAEUMB_07140</name>
</gene>
<dbReference type="Proteomes" id="UP000702954">
    <property type="component" value="Unassembled WGS sequence"/>
</dbReference>
<name>A0A4R3JSJ3_9FIRM</name>
<protein>
    <submittedName>
        <fullName evidence="4">Putative adhesin</fullName>
    </submittedName>
</protein>
<evidence type="ECO:0000256" key="1">
    <source>
        <dbReference type="SAM" id="Phobius"/>
    </source>
</evidence>
<evidence type="ECO:0000313" key="5">
    <source>
        <dbReference type="Proteomes" id="UP000294613"/>
    </source>
</evidence>
<proteinExistence type="predicted"/>
<dbReference type="EMBL" id="BHEO01000002">
    <property type="protein sequence ID" value="GBU04173.1"/>
    <property type="molecule type" value="Genomic_DNA"/>
</dbReference>
<dbReference type="Gene3D" id="2.160.20.120">
    <property type="match status" value="1"/>
</dbReference>
<feature type="transmembrane region" description="Helical" evidence="1">
    <location>
        <begin position="7"/>
        <end position="29"/>
    </location>
</feature>
<keyword evidence="1" id="KW-0812">Transmembrane</keyword>
<evidence type="ECO:0000259" key="2">
    <source>
        <dbReference type="Pfam" id="PF13349"/>
    </source>
</evidence>
<dbReference type="Pfam" id="PF13349">
    <property type="entry name" value="DUF4097"/>
    <property type="match status" value="1"/>
</dbReference>
<evidence type="ECO:0000313" key="4">
    <source>
        <dbReference type="EMBL" id="TCS70203.1"/>
    </source>
</evidence>
<sequence length="284" mass="30763">MKKGWKAGWIIAGVVAVTGGMFCIAGVALGGRTDTIEFNGEHVFDFFSGELFEDDLSEVASPYGAPEEQYTGSERENLFTDVKRMEVEISVGEIIVEETDGAEIQVTIPEDFRKIQCYQDGEKLTIENTERKSKLGKSVEPVVIGIPKGYRLESFQCEIAAGEFTADKLRGGHVEISAGAGDVTIEKVDATTMTLEAGAGEIDIMEAVVSEGEIECGMGEIYLTLAGEETDYECFTECGMGSVWIGDEEYTALGSEKRIHPGAEKKLAIECGAGEITIDFSEQE</sequence>
<feature type="domain" description="DUF4097" evidence="2">
    <location>
        <begin position="83"/>
        <end position="224"/>
    </location>
</feature>
<keyword evidence="6" id="KW-1185">Reference proteome</keyword>
<evidence type="ECO:0000313" key="3">
    <source>
        <dbReference type="EMBL" id="GBU04173.1"/>
    </source>
</evidence>